<evidence type="ECO:0000256" key="7">
    <source>
        <dbReference type="SAM" id="Coils"/>
    </source>
</evidence>
<evidence type="ECO:0000256" key="8">
    <source>
        <dbReference type="SAM" id="MobiDB-lite"/>
    </source>
</evidence>
<dbReference type="InterPro" id="IPR002625">
    <property type="entry name" value="Smr_dom"/>
</dbReference>
<evidence type="ECO:0000256" key="2">
    <source>
        <dbReference type="ARBA" id="ARBA00022741"/>
    </source>
</evidence>
<reference evidence="10" key="2">
    <citation type="submission" date="2015-03" db="UniProtKB">
        <authorList>
            <consortium name="EnsemblPlants"/>
        </authorList>
    </citation>
    <scope>IDENTIFICATION</scope>
</reference>
<feature type="region of interest" description="Disordered" evidence="8">
    <location>
        <begin position="23"/>
        <end position="49"/>
    </location>
</feature>
<evidence type="ECO:0000313" key="11">
    <source>
        <dbReference type="Proteomes" id="UP000032141"/>
    </source>
</evidence>
<dbReference type="PROSITE" id="PS50828">
    <property type="entry name" value="SMR"/>
    <property type="match status" value="1"/>
</dbReference>
<dbReference type="AlphaFoldDB" id="A0A0D3AN48"/>
<dbReference type="STRING" id="109376.A0A0D3AN48"/>
<dbReference type="SMART" id="SM00534">
    <property type="entry name" value="MUTSac"/>
    <property type="match status" value="1"/>
</dbReference>
<dbReference type="InterPro" id="IPR007696">
    <property type="entry name" value="DNA_mismatch_repair_MutS_core"/>
</dbReference>
<dbReference type="FunFam" id="3.40.50.300:FF:001814">
    <property type="entry name" value="DNA mismatch repair protein MutS type 2"/>
    <property type="match status" value="1"/>
</dbReference>
<dbReference type="Pfam" id="PF01713">
    <property type="entry name" value="Smr"/>
    <property type="match status" value="1"/>
</dbReference>
<dbReference type="GO" id="GO:0045910">
    <property type="term" value="P:negative regulation of DNA recombination"/>
    <property type="evidence" value="ECO:0007669"/>
    <property type="project" value="InterPro"/>
</dbReference>
<evidence type="ECO:0000256" key="4">
    <source>
        <dbReference type="ARBA" id="ARBA00022840"/>
    </source>
</evidence>
<dbReference type="OrthoDB" id="1924787at2759"/>
<reference evidence="10 11" key="1">
    <citation type="journal article" date="2014" name="Genome Biol.">
        <title>Transcriptome and methylome profiling reveals relics of genome dominance in the mesopolyploid Brassica oleracea.</title>
        <authorList>
            <person name="Parkin I.A."/>
            <person name="Koh C."/>
            <person name="Tang H."/>
            <person name="Robinson S.J."/>
            <person name="Kagale S."/>
            <person name="Clarke W.E."/>
            <person name="Town C.D."/>
            <person name="Nixon J."/>
            <person name="Krishnakumar V."/>
            <person name="Bidwell S.L."/>
            <person name="Denoeud F."/>
            <person name="Belcram H."/>
            <person name="Links M.G."/>
            <person name="Just J."/>
            <person name="Clarke C."/>
            <person name="Bender T."/>
            <person name="Huebert T."/>
            <person name="Mason A.S."/>
            <person name="Pires J.C."/>
            <person name="Barker G."/>
            <person name="Moore J."/>
            <person name="Walley P.G."/>
            <person name="Manoli S."/>
            <person name="Batley J."/>
            <person name="Edwards D."/>
            <person name="Nelson M.N."/>
            <person name="Wang X."/>
            <person name="Paterson A.H."/>
            <person name="King G."/>
            <person name="Bancroft I."/>
            <person name="Chalhoub B."/>
            <person name="Sharpe A.G."/>
        </authorList>
    </citation>
    <scope>NUCLEOTIDE SEQUENCE</scope>
    <source>
        <strain evidence="10 11">cv. TO1000</strain>
    </source>
</reference>
<evidence type="ECO:0000313" key="10">
    <source>
        <dbReference type="EnsemblPlants" id="Bo2g051060.1"/>
    </source>
</evidence>
<evidence type="ECO:0000256" key="3">
    <source>
        <dbReference type="ARBA" id="ARBA00022801"/>
    </source>
</evidence>
<dbReference type="OMA" id="QMAIDGC"/>
<dbReference type="Pfam" id="PF00488">
    <property type="entry name" value="MutS_V"/>
    <property type="match status" value="1"/>
</dbReference>
<keyword evidence="5" id="KW-0694">RNA-binding</keyword>
<organism evidence="10 11">
    <name type="scientific">Brassica oleracea var. oleracea</name>
    <dbReference type="NCBI Taxonomy" id="109376"/>
    <lineage>
        <taxon>Eukaryota</taxon>
        <taxon>Viridiplantae</taxon>
        <taxon>Streptophyta</taxon>
        <taxon>Embryophyta</taxon>
        <taxon>Tracheophyta</taxon>
        <taxon>Spermatophyta</taxon>
        <taxon>Magnoliopsida</taxon>
        <taxon>eudicotyledons</taxon>
        <taxon>Gunneridae</taxon>
        <taxon>Pentapetalae</taxon>
        <taxon>rosids</taxon>
        <taxon>malvids</taxon>
        <taxon>Brassicales</taxon>
        <taxon>Brassicaceae</taxon>
        <taxon>Brassiceae</taxon>
        <taxon>Brassica</taxon>
    </lineage>
</organism>
<dbReference type="GO" id="GO:0030983">
    <property type="term" value="F:mismatched DNA binding"/>
    <property type="evidence" value="ECO:0007669"/>
    <property type="project" value="InterPro"/>
</dbReference>
<dbReference type="SMART" id="SM00533">
    <property type="entry name" value="MUTSd"/>
    <property type="match status" value="1"/>
</dbReference>
<dbReference type="GO" id="GO:0019843">
    <property type="term" value="F:rRNA binding"/>
    <property type="evidence" value="ECO:0007669"/>
    <property type="project" value="UniProtKB-KW"/>
</dbReference>
<dbReference type="PANTHER" id="PTHR48466:SF1">
    <property type="entry name" value="SMR DOMAIN-CONTAINING PROTEIN"/>
    <property type="match status" value="1"/>
</dbReference>
<dbReference type="GO" id="GO:0140664">
    <property type="term" value="F:ATP-dependent DNA damage sensor activity"/>
    <property type="evidence" value="ECO:0007669"/>
    <property type="project" value="InterPro"/>
</dbReference>
<dbReference type="Gramene" id="Bo2g051060.1">
    <property type="protein sequence ID" value="Bo2g051060.1"/>
    <property type="gene ID" value="Bo2g051060"/>
</dbReference>
<evidence type="ECO:0000256" key="6">
    <source>
        <dbReference type="ARBA" id="ARBA00023125"/>
    </source>
</evidence>
<dbReference type="SMART" id="SM00463">
    <property type="entry name" value="SMR"/>
    <property type="match status" value="1"/>
</dbReference>
<dbReference type="InterPro" id="IPR045076">
    <property type="entry name" value="MutS"/>
</dbReference>
<dbReference type="SUPFAM" id="SSF160443">
    <property type="entry name" value="SMR domain-like"/>
    <property type="match status" value="1"/>
</dbReference>
<evidence type="ECO:0000256" key="1">
    <source>
        <dbReference type="ARBA" id="ARBA00022730"/>
    </source>
</evidence>
<keyword evidence="3" id="KW-0378">Hydrolase</keyword>
<dbReference type="NCBIfam" id="TIGR01069">
    <property type="entry name" value="mutS2"/>
    <property type="match status" value="1"/>
</dbReference>
<dbReference type="GeneID" id="106327593"/>
<dbReference type="InterPro" id="IPR046893">
    <property type="entry name" value="MSSS"/>
</dbReference>
<dbReference type="InterPro" id="IPR027417">
    <property type="entry name" value="P-loop_NTPase"/>
</dbReference>
<dbReference type="EnsemblPlants" id="Bo2g051060.1">
    <property type="protein sequence ID" value="Bo2g051060.1"/>
    <property type="gene ID" value="Bo2g051060"/>
</dbReference>
<dbReference type="Proteomes" id="UP000032141">
    <property type="component" value="Chromosome C2"/>
</dbReference>
<keyword evidence="7" id="KW-0175">Coiled coil</keyword>
<accession>A0A0D3AN48</accession>
<dbReference type="GO" id="GO:0016887">
    <property type="term" value="F:ATP hydrolysis activity"/>
    <property type="evidence" value="ECO:0007669"/>
    <property type="project" value="InterPro"/>
</dbReference>
<dbReference type="InterPro" id="IPR000432">
    <property type="entry name" value="DNA_mismatch_repair_MutS_C"/>
</dbReference>
<dbReference type="RefSeq" id="XP_013621227.1">
    <property type="nucleotide sequence ID" value="XM_013765773.1"/>
</dbReference>
<sequence length="887" mass="97989">MNTLSLHLLIPTAIHLRSSRAASPYFPRASSPSSLRITSSSNLRADDSQSIESQTLEVLEWRALCNQLSPFASTSMGLSATKAADIPVGNSPEESRSLLDETAAALAAMEAMEPRGLGLSEILDLSEVVERAMAGQLLTVRELCAVRGTLMAASSVFEKLRRAANSDKRVTPLVKILEGCDFKTTLEHKIGFCIDSNTSVILDRASEDLEIIRSERKRNMENLDSLLKKVSTKIYRAGGIDRPTVTKRRSRMCVAIRATRKRLLPGGVVLSVSSSGATCYMEPKEAVELNNMEVRHAYSERAEEMAILSILTSEVSAAQSGILHLLDRILQLDVAFARASHAKWMNGVYPKLTKTVDMDDGDITSLAVDIDSVQHPLLLGSVLGSSSNGGSLFPVPIDIKVESRSKVVVISGPNTGGKTALLKTLGLISLMSKSGMYLPAKNRPRLPWFDLILADIGDPQSLEQSLSTFSGHISRIRQILNIASENSLVLLDEICSGTDPSEGVALATSILRYIKNRVNVAVVSTHYGDLSRLKDNETQFQNAAMEFSMETLQPTFRVLWGSTGESNALRVAKSIGFDGRILEHAHEWRERLKPEQEVERKGSLFQSLVEERNKLNLQASKAAALHRDLMNLYRELEHESRDLEKREKALFKKETQKVQEDLSSAKSKMQKLVDEFESQLETVTADEYNSLILKTEEAVADIIEDYCPKNLLLTEEEGYTSDYSPQAGEKVMVTGLGGKLGTVVEEPGDDETILVQQGKMRVRVNRKDIAPLPRTKTTETPNRSLRSKRQVSMKELGSVLQMHSEPVRIQTSKNTLDLRGMQVEEAIYQLDVAISGRESGSILFIIHGMGTGVIKELVLQRLSKHSRVSRYEQANPMNHGCTVAYIK</sequence>
<dbReference type="GO" id="GO:0004519">
    <property type="term" value="F:endonuclease activity"/>
    <property type="evidence" value="ECO:0007669"/>
    <property type="project" value="UniProtKB-KW"/>
</dbReference>
<dbReference type="SUPFAM" id="SSF52540">
    <property type="entry name" value="P-loop containing nucleoside triphosphate hydrolases"/>
    <property type="match status" value="1"/>
</dbReference>
<dbReference type="Gene3D" id="3.40.50.300">
    <property type="entry name" value="P-loop containing nucleotide triphosphate hydrolases"/>
    <property type="match status" value="1"/>
</dbReference>
<dbReference type="PROSITE" id="PS00486">
    <property type="entry name" value="DNA_MISMATCH_REPAIR_2"/>
    <property type="match status" value="1"/>
</dbReference>
<dbReference type="GO" id="GO:0006298">
    <property type="term" value="P:mismatch repair"/>
    <property type="evidence" value="ECO:0007669"/>
    <property type="project" value="InterPro"/>
</dbReference>
<dbReference type="InterPro" id="IPR036187">
    <property type="entry name" value="DNA_mismatch_repair_MutS_sf"/>
</dbReference>
<dbReference type="eggNOG" id="ENOG502QRQR">
    <property type="taxonomic scope" value="Eukaryota"/>
</dbReference>
<dbReference type="Pfam" id="PF20297">
    <property type="entry name" value="MSSS"/>
    <property type="match status" value="1"/>
</dbReference>
<keyword evidence="1" id="KW-0699">rRNA-binding</keyword>
<dbReference type="HOGENOM" id="CLU_011252_0_1_1"/>
<keyword evidence="11" id="KW-1185">Reference proteome</keyword>
<evidence type="ECO:0000256" key="5">
    <source>
        <dbReference type="ARBA" id="ARBA00022884"/>
    </source>
</evidence>
<keyword evidence="2" id="KW-0547">Nucleotide-binding</keyword>
<dbReference type="KEGG" id="boe:106327593"/>
<keyword evidence="6" id="KW-0238">DNA-binding</keyword>
<dbReference type="RefSeq" id="XP_013621226.1">
    <property type="nucleotide sequence ID" value="XM_013765772.1"/>
</dbReference>
<dbReference type="Gene3D" id="3.30.1370.110">
    <property type="match status" value="1"/>
</dbReference>
<feature type="compositionally biased region" description="Low complexity" evidence="8">
    <location>
        <begin position="30"/>
        <end position="41"/>
    </location>
</feature>
<dbReference type="SUPFAM" id="SSF48334">
    <property type="entry name" value="DNA repair protein MutS, domain III"/>
    <property type="match status" value="1"/>
</dbReference>
<dbReference type="InterPro" id="IPR005747">
    <property type="entry name" value="MutS2"/>
</dbReference>
<name>A0A0D3AN48_BRAOL</name>
<feature type="domain" description="Smr" evidence="9">
    <location>
        <begin position="816"/>
        <end position="887"/>
    </location>
</feature>
<proteinExistence type="predicted"/>
<evidence type="ECO:0000259" key="9">
    <source>
        <dbReference type="PROSITE" id="PS50828"/>
    </source>
</evidence>
<dbReference type="PIRSF" id="PIRSF005814">
    <property type="entry name" value="MutS_YshD"/>
    <property type="match status" value="1"/>
</dbReference>
<dbReference type="InterPro" id="IPR036063">
    <property type="entry name" value="Smr_dom_sf"/>
</dbReference>
<protein>
    <recommendedName>
        <fullName evidence="9">Smr domain-containing protein</fullName>
    </recommendedName>
</protein>
<dbReference type="GO" id="GO:0005524">
    <property type="term" value="F:ATP binding"/>
    <property type="evidence" value="ECO:0007669"/>
    <property type="project" value="UniProtKB-KW"/>
</dbReference>
<keyword evidence="4" id="KW-0067">ATP-binding</keyword>
<dbReference type="PANTHER" id="PTHR48466">
    <property type="entry name" value="OS10G0509000 PROTEIN-RELATED"/>
    <property type="match status" value="1"/>
</dbReference>
<feature type="coiled-coil region" evidence="7">
    <location>
        <begin position="626"/>
        <end position="686"/>
    </location>
</feature>